<accession>A0A5S9MZD2</accession>
<dbReference type="Pfam" id="PF05656">
    <property type="entry name" value="DUF805"/>
    <property type="match status" value="1"/>
</dbReference>
<evidence type="ECO:0000313" key="3">
    <source>
        <dbReference type="Proteomes" id="UP000441399"/>
    </source>
</evidence>
<keyword evidence="3" id="KW-1185">Reference proteome</keyword>
<sequence length="185" mass="19687">MTSMDTLNPYQAPTGLDPGPITGKYCETGIFTNGRIGRLRYLGYSLAVMLLFYMAIALVVAAGAFILPDSSEIVIGSAVVALVIPMIIITVKLGIRRLNDMNATGAYMFLMLVPIVNSIFTLVLMLVSGTPSSNKYGSPPPPNPRSMGAVVAIFFLIPVTGIVAAIALPAYQDYVERAKAVQTTP</sequence>
<dbReference type="PANTHER" id="PTHR34980:SF3">
    <property type="entry name" value="BLR8105 PROTEIN"/>
    <property type="match status" value="1"/>
</dbReference>
<evidence type="ECO:0000256" key="1">
    <source>
        <dbReference type="SAM" id="Phobius"/>
    </source>
</evidence>
<feature type="transmembrane region" description="Helical" evidence="1">
    <location>
        <begin position="41"/>
        <end position="67"/>
    </location>
</feature>
<dbReference type="AlphaFoldDB" id="A0A5S9MZD2"/>
<protein>
    <submittedName>
        <fullName evidence="2">Inner membrane protein YhaI</fullName>
    </submittedName>
</protein>
<dbReference type="Gene3D" id="3.30.700.10">
    <property type="entry name" value="Glycoprotein, Type 4 Pilin"/>
    <property type="match status" value="1"/>
</dbReference>
<keyword evidence="1" id="KW-0472">Membrane</keyword>
<name>A0A5S9MZD2_9GAMM</name>
<dbReference type="InterPro" id="IPR008523">
    <property type="entry name" value="DUF805"/>
</dbReference>
<evidence type="ECO:0000313" key="2">
    <source>
        <dbReference type="EMBL" id="CAA0082602.1"/>
    </source>
</evidence>
<dbReference type="EMBL" id="CACSIO010000001">
    <property type="protein sequence ID" value="CAA0082602.1"/>
    <property type="molecule type" value="Genomic_DNA"/>
</dbReference>
<feature type="transmembrane region" description="Helical" evidence="1">
    <location>
        <begin position="107"/>
        <end position="127"/>
    </location>
</feature>
<gene>
    <name evidence="2" type="primary">yhaI</name>
    <name evidence="2" type="ORF">OPDIPICF_00433</name>
</gene>
<feature type="transmembrane region" description="Helical" evidence="1">
    <location>
        <begin position="73"/>
        <end position="95"/>
    </location>
</feature>
<organism evidence="2 3">
    <name type="scientific">BD1-7 clade bacterium</name>
    <dbReference type="NCBI Taxonomy" id="2029982"/>
    <lineage>
        <taxon>Bacteria</taxon>
        <taxon>Pseudomonadati</taxon>
        <taxon>Pseudomonadota</taxon>
        <taxon>Gammaproteobacteria</taxon>
        <taxon>Cellvibrionales</taxon>
        <taxon>Spongiibacteraceae</taxon>
        <taxon>BD1-7 clade</taxon>
    </lineage>
</organism>
<keyword evidence="1" id="KW-0812">Transmembrane</keyword>
<reference evidence="2 3" key="1">
    <citation type="submission" date="2019-11" db="EMBL/GenBank/DDBJ databases">
        <authorList>
            <person name="Holert J."/>
        </authorList>
    </citation>
    <scope>NUCLEOTIDE SEQUENCE [LARGE SCALE GENOMIC DNA]</scope>
    <source>
        <strain evidence="2">SB11_3</strain>
    </source>
</reference>
<dbReference type="OrthoDB" id="9812349at2"/>
<feature type="transmembrane region" description="Helical" evidence="1">
    <location>
        <begin position="147"/>
        <end position="171"/>
    </location>
</feature>
<dbReference type="Proteomes" id="UP000441399">
    <property type="component" value="Unassembled WGS sequence"/>
</dbReference>
<dbReference type="GO" id="GO:0005886">
    <property type="term" value="C:plasma membrane"/>
    <property type="evidence" value="ECO:0007669"/>
    <property type="project" value="TreeGrafter"/>
</dbReference>
<dbReference type="PANTHER" id="PTHR34980">
    <property type="entry name" value="INNER MEMBRANE PROTEIN-RELATED-RELATED"/>
    <property type="match status" value="1"/>
</dbReference>
<proteinExistence type="predicted"/>
<keyword evidence="1" id="KW-1133">Transmembrane helix</keyword>